<protein>
    <submittedName>
        <fullName evidence="2">Alpha amylase, catalytic region</fullName>
    </submittedName>
</protein>
<dbReference type="EMBL" id="LNQE01000450">
    <property type="protein sequence ID" value="KUG26512.1"/>
    <property type="molecule type" value="Genomic_DNA"/>
</dbReference>
<dbReference type="InterPro" id="IPR017853">
    <property type="entry name" value="GH"/>
</dbReference>
<sequence>MNNNPLLYEINTRVWIKRFGANKKLHEIPIDYWQKLRSLGFDFIWLMGIWQTNHSSVEKYCFEEGLIKDYTAALPGWQKEDVIGSPYSIEDYIVSPILGGEDSLLKLREKLYSIGLKLILDFIPNHFNAESKLLITNSEIFLQGSEDNYKTEPKTFFKLNNKIFAHGKDPFFNAWQDTVQVNYFSPDAREFMFNQLKIVSQLCDGVRCDMAMLLNNSVFTDTWGKYFTEKKVSFPTKEFWSDVIPKIKSDNKEFIFIAEVYWDKEFEMQQMGFDYTYDKKLLDRLKTEDVTEIRNHLLSDINFQKKLIRFIENHDEQRSSKVFSQDKIKAAIVMLFTLPGMKLIYDGQFEGRLTKLPVQLGREPEETVNESLQFFYTKVINISQTEAIQKGNWQLLQTLTAWEGNLTYKKILAWLWNKDDQTILVAVNYSNHPAQCRVKFDTKNYAGEFTIRDILNDVEYNRSVEEINSDGLYIDLKPYCSHIFLY</sequence>
<dbReference type="PANTHER" id="PTHR47786:SF2">
    <property type="entry name" value="GLYCOSYL HYDROLASE FAMILY 13 CATALYTIC DOMAIN-CONTAINING PROTEIN"/>
    <property type="match status" value="1"/>
</dbReference>
<dbReference type="SMART" id="SM00642">
    <property type="entry name" value="Aamy"/>
    <property type="match status" value="1"/>
</dbReference>
<feature type="domain" description="Glycosyl hydrolase family 13 catalytic" evidence="1">
    <location>
        <begin position="13"/>
        <end position="383"/>
    </location>
</feature>
<accession>A0A0W8G035</accession>
<dbReference type="CDD" id="cd11347">
    <property type="entry name" value="AmyAc_1"/>
    <property type="match status" value="1"/>
</dbReference>
<dbReference type="Pfam" id="PF00128">
    <property type="entry name" value="Alpha-amylase"/>
    <property type="match status" value="1"/>
</dbReference>
<evidence type="ECO:0000259" key="1">
    <source>
        <dbReference type="SMART" id="SM00642"/>
    </source>
</evidence>
<organism evidence="2">
    <name type="scientific">hydrocarbon metagenome</name>
    <dbReference type="NCBI Taxonomy" id="938273"/>
    <lineage>
        <taxon>unclassified sequences</taxon>
        <taxon>metagenomes</taxon>
        <taxon>ecological metagenomes</taxon>
    </lineage>
</organism>
<dbReference type="GO" id="GO:0005975">
    <property type="term" value="P:carbohydrate metabolic process"/>
    <property type="evidence" value="ECO:0007669"/>
    <property type="project" value="InterPro"/>
</dbReference>
<gene>
    <name evidence="2" type="ORF">ASZ90_003646</name>
</gene>
<proteinExistence type="predicted"/>
<dbReference type="AlphaFoldDB" id="A0A0W8G035"/>
<comment type="caution">
    <text evidence="2">The sequence shown here is derived from an EMBL/GenBank/DDBJ whole genome shotgun (WGS) entry which is preliminary data.</text>
</comment>
<reference evidence="2" key="1">
    <citation type="journal article" date="2015" name="Proc. Natl. Acad. Sci. U.S.A.">
        <title>Networks of energetic and metabolic interactions define dynamics in microbial communities.</title>
        <authorList>
            <person name="Embree M."/>
            <person name="Liu J.K."/>
            <person name="Al-Bassam M.M."/>
            <person name="Zengler K."/>
        </authorList>
    </citation>
    <scope>NUCLEOTIDE SEQUENCE</scope>
</reference>
<evidence type="ECO:0000313" key="2">
    <source>
        <dbReference type="EMBL" id="KUG26512.1"/>
    </source>
</evidence>
<name>A0A0W8G035_9ZZZZ</name>
<dbReference type="SUPFAM" id="SSF51445">
    <property type="entry name" value="(Trans)glycosidases"/>
    <property type="match status" value="1"/>
</dbReference>
<dbReference type="InterPro" id="IPR006047">
    <property type="entry name" value="GH13_cat_dom"/>
</dbReference>
<dbReference type="PANTHER" id="PTHR47786">
    <property type="entry name" value="ALPHA-1,4-GLUCAN:MALTOSE-1-PHOSPHATE MALTOSYLTRANSFERASE"/>
    <property type="match status" value="1"/>
</dbReference>
<dbReference type="Gene3D" id="3.20.20.80">
    <property type="entry name" value="Glycosidases"/>
    <property type="match status" value="1"/>
</dbReference>